<dbReference type="PANTHER" id="PTHR38116">
    <property type="entry name" value="CHROMOSOME 7, WHOLE GENOME SHOTGUN SEQUENCE"/>
    <property type="match status" value="1"/>
</dbReference>
<evidence type="ECO:0000256" key="1">
    <source>
        <dbReference type="SAM" id="MobiDB-lite"/>
    </source>
</evidence>
<keyword evidence="3" id="KW-1185">Reference proteome</keyword>
<proteinExistence type="predicted"/>
<comment type="caution">
    <text evidence="2">The sequence shown here is derived from an EMBL/GenBank/DDBJ whole genome shotgun (WGS) entry which is preliminary data.</text>
</comment>
<evidence type="ECO:0000313" key="3">
    <source>
        <dbReference type="Proteomes" id="UP001152300"/>
    </source>
</evidence>
<dbReference type="EMBL" id="JAPEIS010000001">
    <property type="protein sequence ID" value="KAJ8069577.1"/>
    <property type="molecule type" value="Genomic_DNA"/>
</dbReference>
<dbReference type="Pfam" id="PF11905">
    <property type="entry name" value="DUF3425"/>
    <property type="match status" value="1"/>
</dbReference>
<evidence type="ECO:0008006" key="4">
    <source>
        <dbReference type="Google" id="ProtNLM"/>
    </source>
</evidence>
<dbReference type="PANTHER" id="PTHR38116:SF1">
    <property type="entry name" value="BZIP DOMAIN-CONTAINING PROTEIN"/>
    <property type="match status" value="1"/>
</dbReference>
<dbReference type="AlphaFoldDB" id="A0A9X0AV85"/>
<name>A0A9X0AV85_9HELO</name>
<dbReference type="InterPro" id="IPR021833">
    <property type="entry name" value="DUF3425"/>
</dbReference>
<organism evidence="2 3">
    <name type="scientific">Sclerotinia nivalis</name>
    <dbReference type="NCBI Taxonomy" id="352851"/>
    <lineage>
        <taxon>Eukaryota</taxon>
        <taxon>Fungi</taxon>
        <taxon>Dikarya</taxon>
        <taxon>Ascomycota</taxon>
        <taxon>Pezizomycotina</taxon>
        <taxon>Leotiomycetes</taxon>
        <taxon>Helotiales</taxon>
        <taxon>Sclerotiniaceae</taxon>
        <taxon>Sclerotinia</taxon>
    </lineage>
</organism>
<dbReference type="OrthoDB" id="2245989at2759"/>
<dbReference type="CDD" id="cd14688">
    <property type="entry name" value="bZIP_YAP"/>
    <property type="match status" value="1"/>
</dbReference>
<reference evidence="2" key="1">
    <citation type="submission" date="2022-11" db="EMBL/GenBank/DDBJ databases">
        <title>Genome Resource of Sclerotinia nivalis Strain SnTB1, a Plant Pathogen Isolated from American Ginseng.</title>
        <authorList>
            <person name="Fan S."/>
        </authorList>
    </citation>
    <scope>NUCLEOTIDE SEQUENCE</scope>
    <source>
        <strain evidence="2">SnTB1</strain>
    </source>
</reference>
<evidence type="ECO:0000313" key="2">
    <source>
        <dbReference type="EMBL" id="KAJ8069577.1"/>
    </source>
</evidence>
<protein>
    <recommendedName>
        <fullName evidence="4">BZIP domain-containing protein</fullName>
    </recommendedName>
</protein>
<feature type="region of interest" description="Disordered" evidence="1">
    <location>
        <begin position="48"/>
        <end position="74"/>
    </location>
</feature>
<gene>
    <name evidence="2" type="ORF">OCU04_000016</name>
</gene>
<dbReference type="Proteomes" id="UP001152300">
    <property type="component" value="Unassembled WGS sequence"/>
</dbReference>
<accession>A0A9X0AV85</accession>
<feature type="compositionally biased region" description="Polar residues" evidence="1">
    <location>
        <begin position="54"/>
        <end position="74"/>
    </location>
</feature>
<sequence length="318" mass="36597">MQPRVELTRMSQQTAVRCADDDWTGTIDSATRRKLQNRLNQRIYRQRRRAASKSLANSDNESINETSQGRSTIRNPINTCVTEPLSITNLRNENHLSYFAQPNITASKLSAGANVKQWTTVRVSRRQGFAQLRLTMAEFEEEARRNYFMGSPRSDQLLTLIQFNVLRALMQNTQTIGWNLDWLDCTADPLSPWLNLSSQPIPGAHCPQALCPTPTQRTIPHHPWIDLWPIPQMRDTLLLHDGNYDEDKLCNDLLEFGGLMNEQTGLIVWGEPWDIWGWEVSETFLRNWGWTVRGCEDLLTSTNAWRAKRGEEAIVFEV</sequence>